<gene>
    <name evidence="6" type="ordered locus">Dfer_2865</name>
</gene>
<dbReference type="SUPFAM" id="SSF111369">
    <property type="entry name" value="HlyD-like secretion proteins"/>
    <property type="match status" value="2"/>
</dbReference>
<dbReference type="InterPro" id="IPR058625">
    <property type="entry name" value="MdtA-like_BSH"/>
</dbReference>
<dbReference type="GO" id="GO:1990281">
    <property type="term" value="C:efflux pump complex"/>
    <property type="evidence" value="ECO:0007669"/>
    <property type="project" value="TreeGrafter"/>
</dbReference>
<evidence type="ECO:0000259" key="4">
    <source>
        <dbReference type="Pfam" id="PF25917"/>
    </source>
</evidence>
<feature type="compositionally biased region" description="Polar residues" evidence="3">
    <location>
        <begin position="367"/>
        <end position="386"/>
    </location>
</feature>
<name>C6W4H9_DYAFD</name>
<dbReference type="Gene3D" id="1.10.287.470">
    <property type="entry name" value="Helix hairpin bin"/>
    <property type="match status" value="1"/>
</dbReference>
<evidence type="ECO:0000256" key="2">
    <source>
        <dbReference type="SAM" id="Coils"/>
    </source>
</evidence>
<organism evidence="6 7">
    <name type="scientific">Dyadobacter fermentans (strain ATCC 700827 / DSM 18053 / CIP 107007 / KCTC 52180 / NS114)</name>
    <dbReference type="NCBI Taxonomy" id="471854"/>
    <lineage>
        <taxon>Bacteria</taxon>
        <taxon>Pseudomonadati</taxon>
        <taxon>Bacteroidota</taxon>
        <taxon>Cytophagia</taxon>
        <taxon>Cytophagales</taxon>
        <taxon>Spirosomataceae</taxon>
        <taxon>Dyadobacter</taxon>
    </lineage>
</organism>
<dbReference type="Gene3D" id="2.40.50.100">
    <property type="match status" value="1"/>
</dbReference>
<dbReference type="NCBIfam" id="TIGR01730">
    <property type="entry name" value="RND_mfp"/>
    <property type="match status" value="1"/>
</dbReference>
<dbReference type="STRING" id="471854.Dfer_2865"/>
<dbReference type="InterPro" id="IPR006143">
    <property type="entry name" value="RND_pump_MFP"/>
</dbReference>
<dbReference type="PANTHER" id="PTHR30469">
    <property type="entry name" value="MULTIDRUG RESISTANCE PROTEIN MDTA"/>
    <property type="match status" value="1"/>
</dbReference>
<dbReference type="AlphaFoldDB" id="C6W4H9"/>
<accession>C6W4H9</accession>
<dbReference type="OrthoDB" id="9809068at2"/>
<evidence type="ECO:0000313" key="7">
    <source>
        <dbReference type="Proteomes" id="UP000002011"/>
    </source>
</evidence>
<dbReference type="GO" id="GO:0015562">
    <property type="term" value="F:efflux transmembrane transporter activity"/>
    <property type="evidence" value="ECO:0007669"/>
    <property type="project" value="TreeGrafter"/>
</dbReference>
<evidence type="ECO:0000313" key="6">
    <source>
        <dbReference type="EMBL" id="ACT94080.1"/>
    </source>
</evidence>
<protein>
    <submittedName>
        <fullName evidence="6">Efflux transporter, RND family, MFP subunit</fullName>
    </submittedName>
</protein>
<dbReference type="Pfam" id="PF25917">
    <property type="entry name" value="BSH_RND"/>
    <property type="match status" value="1"/>
</dbReference>
<evidence type="ECO:0000256" key="3">
    <source>
        <dbReference type="SAM" id="MobiDB-lite"/>
    </source>
</evidence>
<dbReference type="Gene3D" id="2.40.30.170">
    <property type="match status" value="1"/>
</dbReference>
<feature type="compositionally biased region" description="Basic and acidic residues" evidence="3">
    <location>
        <begin position="458"/>
        <end position="478"/>
    </location>
</feature>
<dbReference type="EMBL" id="CP001619">
    <property type="protein sequence ID" value="ACT94080.1"/>
    <property type="molecule type" value="Genomic_DNA"/>
</dbReference>
<proteinExistence type="inferred from homology"/>
<sequence length="478" mass="51074">MARKSSKQIWWITGGVVVLLFGGLFGAKQAGLIGKPKTTEVEYTTVKKSDIIERVSASGKVQPEVEVKLSPDVSGEIIALNVAEGDSVVKGQLLLKIRPDNYESLMARAQAAVNSSKANYEQTKAMVAQAEARLVQAKANYERNKKLFSDKVISSADFEQFASTFGVAQQDVESAKANVAAALYNIKSAEASLRDAAENLRKTSIFAPVSGIVSLLNVEAGERVVGTSQMAGTEMMRIANLADMEVRVNVNENDIVRVSIGDTAEIDVDAYSSSGRKFKGVVKEIANTAAGLASLSSTSTSAANTSADAVTEFQVKVKILNESFADLMNARSKKSYPFKPGMTASVEIITERKNGVVSVPIAAVTTRGGTQQAIPGSGDGTENNAPPASDDENKKPKKEEAIKEVVFMDVNGKAEMKEVKTGISDFENIEILSGLKPGDRIISGPYIAVSKNLNNGDLVEKKKEEPKKDGKKSNENPN</sequence>
<feature type="coiled-coil region" evidence="2">
    <location>
        <begin position="113"/>
        <end position="147"/>
    </location>
</feature>
<dbReference type="HOGENOM" id="CLU_018816_14_1_10"/>
<dbReference type="InterPro" id="IPR058649">
    <property type="entry name" value="CzcB_C"/>
</dbReference>
<feature type="domain" description="Multidrug resistance protein MdtA-like barrel-sandwich hybrid" evidence="4">
    <location>
        <begin position="67"/>
        <end position="226"/>
    </location>
</feature>
<dbReference type="PANTHER" id="PTHR30469:SF33">
    <property type="entry name" value="SLR1207 PROTEIN"/>
    <property type="match status" value="1"/>
</dbReference>
<evidence type="ECO:0000256" key="1">
    <source>
        <dbReference type="ARBA" id="ARBA00009477"/>
    </source>
</evidence>
<dbReference type="Pfam" id="PF25975">
    <property type="entry name" value="CzcB_C"/>
    <property type="match status" value="1"/>
</dbReference>
<comment type="similarity">
    <text evidence="1">Belongs to the membrane fusion protein (MFP) (TC 8.A.1) family.</text>
</comment>
<dbReference type="Gene3D" id="2.40.420.20">
    <property type="match status" value="1"/>
</dbReference>
<evidence type="ECO:0000259" key="5">
    <source>
        <dbReference type="Pfam" id="PF25975"/>
    </source>
</evidence>
<dbReference type="Proteomes" id="UP000002011">
    <property type="component" value="Chromosome"/>
</dbReference>
<feature type="region of interest" description="Disordered" evidence="3">
    <location>
        <begin position="367"/>
        <end position="399"/>
    </location>
</feature>
<dbReference type="RefSeq" id="WP_015812330.1">
    <property type="nucleotide sequence ID" value="NC_013037.1"/>
</dbReference>
<dbReference type="eggNOG" id="COG0845">
    <property type="taxonomic scope" value="Bacteria"/>
</dbReference>
<feature type="region of interest" description="Disordered" evidence="3">
    <location>
        <begin position="453"/>
        <end position="478"/>
    </location>
</feature>
<dbReference type="KEGG" id="dfe:Dfer_2865"/>
<keyword evidence="2" id="KW-0175">Coiled coil</keyword>
<reference evidence="6 7" key="1">
    <citation type="journal article" date="2009" name="Stand. Genomic Sci.">
        <title>Complete genome sequence of Dyadobacter fermentans type strain (NS114).</title>
        <authorList>
            <person name="Lang E."/>
            <person name="Lapidus A."/>
            <person name="Chertkov O."/>
            <person name="Brettin T."/>
            <person name="Detter J.C."/>
            <person name="Han C."/>
            <person name="Copeland A."/>
            <person name="Glavina Del Rio T."/>
            <person name="Nolan M."/>
            <person name="Chen F."/>
            <person name="Lucas S."/>
            <person name="Tice H."/>
            <person name="Cheng J.F."/>
            <person name="Land M."/>
            <person name="Hauser L."/>
            <person name="Chang Y.J."/>
            <person name="Jeffries C.D."/>
            <person name="Kopitz M."/>
            <person name="Bruce D."/>
            <person name="Goodwin L."/>
            <person name="Pitluck S."/>
            <person name="Ovchinnikova G."/>
            <person name="Pati A."/>
            <person name="Ivanova N."/>
            <person name="Mavrommatis K."/>
            <person name="Chen A."/>
            <person name="Palaniappan K."/>
            <person name="Chain P."/>
            <person name="Bristow J."/>
            <person name="Eisen J.A."/>
            <person name="Markowitz V."/>
            <person name="Hugenholtz P."/>
            <person name="Goker M."/>
            <person name="Rohde M."/>
            <person name="Kyrpides N.C."/>
            <person name="Klenk H.P."/>
        </authorList>
    </citation>
    <scope>NUCLEOTIDE SEQUENCE [LARGE SCALE GENOMIC DNA]</scope>
    <source>
        <strain evidence="7">ATCC 700827 / DSM 18053 / CIP 107007 / KCTC 52180 / NS114</strain>
    </source>
</reference>
<keyword evidence="7" id="KW-1185">Reference proteome</keyword>
<feature type="domain" description="CzcB-like C-terminal circularly permuted SH3-like" evidence="5">
    <location>
        <begin position="403"/>
        <end position="442"/>
    </location>
</feature>